<evidence type="ECO:0000256" key="9">
    <source>
        <dbReference type="HAMAP-Rule" id="MF_00911"/>
    </source>
</evidence>
<dbReference type="InterPro" id="IPR045335">
    <property type="entry name" value="FtsQ_C_sf"/>
</dbReference>
<evidence type="ECO:0000313" key="12">
    <source>
        <dbReference type="EMBL" id="WAT00168.1"/>
    </source>
</evidence>
<dbReference type="RefSeq" id="WP_045048493.1">
    <property type="nucleotide sequence ID" value="NZ_CP114058.1"/>
</dbReference>
<dbReference type="PROSITE" id="PS51779">
    <property type="entry name" value="POTRA"/>
    <property type="match status" value="1"/>
</dbReference>
<reference evidence="12" key="1">
    <citation type="submission" date="2022-12" db="EMBL/GenBank/DDBJ databases">
        <title>Complete genome sequence of an Australian strain of Rouxiella badensis DAR84756 and resolution of the R. badensis DSM100043 and R. chamberiensis DSM28324 genomes.</title>
        <authorList>
            <person name="Paul S."/>
            <person name="Anderson P.J."/>
            <person name="Maynard G."/>
            <person name="Dyall-Smith M."/>
            <person name="Kudinha T."/>
        </authorList>
    </citation>
    <scope>NUCLEOTIDE SEQUENCE</scope>
    <source>
        <strain evidence="12">DSM 28324</strain>
    </source>
</reference>
<keyword evidence="3 9" id="KW-0997">Cell inner membrane</keyword>
<comment type="similarity">
    <text evidence="9">Belongs to the FtsQ/DivIB family. FtsQ subfamily.</text>
</comment>
<feature type="transmembrane region" description="Helical" evidence="9">
    <location>
        <begin position="27"/>
        <end position="48"/>
    </location>
</feature>
<dbReference type="EMBL" id="CP114058">
    <property type="protein sequence ID" value="WAT00168.1"/>
    <property type="molecule type" value="Genomic_DNA"/>
</dbReference>
<dbReference type="InterPro" id="IPR034746">
    <property type="entry name" value="POTRA"/>
</dbReference>
<evidence type="ECO:0000256" key="4">
    <source>
        <dbReference type="ARBA" id="ARBA00022618"/>
    </source>
</evidence>
<sequence length="296" mass="33348">MSQAALNARERATKAESQGRRSNGSQLAGMLFLLMVLATIGWSAWAVLSWMDDAKRLPLSELVVTGDRHYTGNDDIRQAILSLGEPGTFMTQDVNVIQQQIERLPWIKQVSVRKQWPNELKIHLVEYVPVAHWNDLHMVDAEGKAFSLPAERVVKQKMPMLYGPEGSEQDVLQGYQTLSQQLAAASSVGKFTVKSVSMTARHSWQVTLDDDIRIDLGRDDRNGRLQRFIELYPRLQQQAEADNKRISYVDLRYESGAAVGWAPAFIEQDGTDAQKAGQQNNTQQNNKQNQAQAKQQ</sequence>
<proteinExistence type="inferred from homology"/>
<keyword evidence="5 9" id="KW-0812">Transmembrane</keyword>
<dbReference type="InterPro" id="IPR013685">
    <property type="entry name" value="POTRA_FtsQ_type"/>
</dbReference>
<feature type="region of interest" description="Disordered" evidence="10">
    <location>
        <begin position="1"/>
        <end position="22"/>
    </location>
</feature>
<evidence type="ECO:0000256" key="3">
    <source>
        <dbReference type="ARBA" id="ARBA00022519"/>
    </source>
</evidence>
<feature type="domain" description="POTRA" evidence="11">
    <location>
        <begin position="57"/>
        <end position="127"/>
    </location>
</feature>
<comment type="subcellular location">
    <subcellularLocation>
        <location evidence="9">Cell inner membrane</location>
        <topology evidence="9">Single-pass type II membrane protein</topology>
    </subcellularLocation>
    <subcellularLocation>
        <location evidence="1">Membrane</location>
    </subcellularLocation>
    <text evidence="9">Localizes to the division septum.</text>
</comment>
<organism evidence="12 13">
    <name type="scientific">Rouxiella chamberiensis</name>
    <dbReference type="NCBI Taxonomy" id="1513468"/>
    <lineage>
        <taxon>Bacteria</taxon>
        <taxon>Pseudomonadati</taxon>
        <taxon>Pseudomonadota</taxon>
        <taxon>Gammaproteobacteria</taxon>
        <taxon>Enterobacterales</taxon>
        <taxon>Yersiniaceae</taxon>
        <taxon>Rouxiella</taxon>
    </lineage>
</organism>
<protein>
    <recommendedName>
        <fullName evidence="9">Cell division protein FtsQ</fullName>
    </recommendedName>
</protein>
<dbReference type="PANTHER" id="PTHR35851">
    <property type="entry name" value="CELL DIVISION PROTEIN FTSQ"/>
    <property type="match status" value="1"/>
</dbReference>
<dbReference type="Proteomes" id="UP001164712">
    <property type="component" value="Chromosome"/>
</dbReference>
<evidence type="ECO:0000256" key="6">
    <source>
        <dbReference type="ARBA" id="ARBA00022989"/>
    </source>
</evidence>
<feature type="region of interest" description="Disordered" evidence="10">
    <location>
        <begin position="270"/>
        <end position="296"/>
    </location>
</feature>
<comment type="subunit">
    <text evidence="9">Part of a complex composed of FtsB, FtsL and FtsQ.</text>
</comment>
<dbReference type="HAMAP" id="MF_00911">
    <property type="entry name" value="FtsQ_subfam"/>
    <property type="match status" value="1"/>
</dbReference>
<evidence type="ECO:0000313" key="13">
    <source>
        <dbReference type="Proteomes" id="UP001164712"/>
    </source>
</evidence>
<dbReference type="Gene3D" id="3.40.50.11690">
    <property type="entry name" value="Cell division protein FtsQ/DivIB"/>
    <property type="match status" value="1"/>
</dbReference>
<keyword evidence="8 9" id="KW-0131">Cell cycle</keyword>
<keyword evidence="4 9" id="KW-0132">Cell division</keyword>
<evidence type="ECO:0000256" key="8">
    <source>
        <dbReference type="ARBA" id="ARBA00023306"/>
    </source>
</evidence>
<evidence type="ECO:0000256" key="10">
    <source>
        <dbReference type="SAM" id="MobiDB-lite"/>
    </source>
</evidence>
<name>A0ABY7HLA4_9GAMM</name>
<feature type="compositionally biased region" description="Basic and acidic residues" evidence="10">
    <location>
        <begin position="8"/>
        <end position="19"/>
    </location>
</feature>
<dbReference type="InterPro" id="IPR005548">
    <property type="entry name" value="Cell_div_FtsQ/DivIB_C"/>
</dbReference>
<dbReference type="Pfam" id="PF08478">
    <property type="entry name" value="POTRA_1"/>
    <property type="match status" value="1"/>
</dbReference>
<evidence type="ECO:0000256" key="7">
    <source>
        <dbReference type="ARBA" id="ARBA00023136"/>
    </source>
</evidence>
<accession>A0ABY7HLA4</accession>
<dbReference type="PANTHER" id="PTHR35851:SF1">
    <property type="entry name" value="CELL DIVISION PROTEIN FTSQ"/>
    <property type="match status" value="1"/>
</dbReference>
<dbReference type="Gene3D" id="3.10.20.310">
    <property type="entry name" value="membrane protein fhac"/>
    <property type="match status" value="1"/>
</dbReference>
<evidence type="ECO:0000256" key="5">
    <source>
        <dbReference type="ARBA" id="ARBA00022692"/>
    </source>
</evidence>
<evidence type="ECO:0000256" key="1">
    <source>
        <dbReference type="ARBA" id="ARBA00004370"/>
    </source>
</evidence>
<keyword evidence="13" id="KW-1185">Reference proteome</keyword>
<dbReference type="NCBIfam" id="NF008043">
    <property type="entry name" value="PRK10775.1"/>
    <property type="match status" value="1"/>
</dbReference>
<evidence type="ECO:0000259" key="11">
    <source>
        <dbReference type="PROSITE" id="PS51779"/>
    </source>
</evidence>
<keyword evidence="6 9" id="KW-1133">Transmembrane helix</keyword>
<dbReference type="Pfam" id="PF03799">
    <property type="entry name" value="FtsQ_DivIB_C"/>
    <property type="match status" value="1"/>
</dbReference>
<keyword evidence="2 9" id="KW-1003">Cell membrane</keyword>
<feature type="compositionally biased region" description="Low complexity" evidence="10">
    <location>
        <begin position="273"/>
        <end position="296"/>
    </location>
</feature>
<evidence type="ECO:0000256" key="2">
    <source>
        <dbReference type="ARBA" id="ARBA00022475"/>
    </source>
</evidence>
<gene>
    <name evidence="9 12" type="primary">ftsQ</name>
    <name evidence="12" type="ORF">O1V66_14380</name>
</gene>
<dbReference type="InterPro" id="IPR026579">
    <property type="entry name" value="FtsQ"/>
</dbReference>
<keyword evidence="7 9" id="KW-0472">Membrane</keyword>
<comment type="function">
    <text evidence="9">Essential cell division protein. May link together the upstream cell division proteins, which are predominantly cytoplasmic, with the downstream cell division proteins, which are predominantly periplasmic. May control correct divisome assembly.</text>
</comment>
<dbReference type="GO" id="GO:0051301">
    <property type="term" value="P:cell division"/>
    <property type="evidence" value="ECO:0007669"/>
    <property type="project" value="UniProtKB-KW"/>
</dbReference>